<evidence type="ECO:0000313" key="1">
    <source>
        <dbReference type="EMBL" id="KAI0301630.1"/>
    </source>
</evidence>
<comment type="caution">
    <text evidence="1">The sequence shown here is derived from an EMBL/GenBank/DDBJ whole genome shotgun (WGS) entry which is preliminary data.</text>
</comment>
<protein>
    <submittedName>
        <fullName evidence="1">Uncharacterized protein</fullName>
    </submittedName>
</protein>
<organism evidence="1 2">
    <name type="scientific">Multifurca ochricompacta</name>
    <dbReference type="NCBI Taxonomy" id="376703"/>
    <lineage>
        <taxon>Eukaryota</taxon>
        <taxon>Fungi</taxon>
        <taxon>Dikarya</taxon>
        <taxon>Basidiomycota</taxon>
        <taxon>Agaricomycotina</taxon>
        <taxon>Agaricomycetes</taxon>
        <taxon>Russulales</taxon>
        <taxon>Russulaceae</taxon>
        <taxon>Multifurca</taxon>
    </lineage>
</organism>
<dbReference type="AlphaFoldDB" id="A0AAD4QMJ7"/>
<name>A0AAD4QMJ7_9AGAM</name>
<proteinExistence type="predicted"/>
<keyword evidence="2" id="KW-1185">Reference proteome</keyword>
<reference evidence="1" key="1">
    <citation type="journal article" date="2022" name="New Phytol.">
        <title>Evolutionary transition to the ectomycorrhizal habit in the genomes of a hyperdiverse lineage of mushroom-forming fungi.</title>
        <authorList>
            <person name="Looney B."/>
            <person name="Miyauchi S."/>
            <person name="Morin E."/>
            <person name="Drula E."/>
            <person name="Courty P.E."/>
            <person name="Kohler A."/>
            <person name="Kuo A."/>
            <person name="LaButti K."/>
            <person name="Pangilinan J."/>
            <person name="Lipzen A."/>
            <person name="Riley R."/>
            <person name="Andreopoulos W."/>
            <person name="He G."/>
            <person name="Johnson J."/>
            <person name="Nolan M."/>
            <person name="Tritt A."/>
            <person name="Barry K.W."/>
            <person name="Grigoriev I.V."/>
            <person name="Nagy L.G."/>
            <person name="Hibbett D."/>
            <person name="Henrissat B."/>
            <person name="Matheny P.B."/>
            <person name="Labbe J."/>
            <person name="Martin F.M."/>
        </authorList>
    </citation>
    <scope>NUCLEOTIDE SEQUENCE</scope>
    <source>
        <strain evidence="1">BPL690</strain>
    </source>
</reference>
<dbReference type="Proteomes" id="UP001203297">
    <property type="component" value="Unassembled WGS sequence"/>
</dbReference>
<evidence type="ECO:0000313" key="2">
    <source>
        <dbReference type="Proteomes" id="UP001203297"/>
    </source>
</evidence>
<accession>A0AAD4QMJ7</accession>
<gene>
    <name evidence="1" type="ORF">B0F90DRAFT_1817089</name>
</gene>
<sequence>MSNQYGSTFLASGAFLRSAIAVPNYQPPGPAVVSTGVETVSVGTCRPLTLNYGGTDIWNSKPNPIINKPQVGRITESQAALTARGY</sequence>
<dbReference type="EMBL" id="WTXG01000014">
    <property type="protein sequence ID" value="KAI0301630.1"/>
    <property type="molecule type" value="Genomic_DNA"/>
</dbReference>